<gene>
    <name evidence="3" type="ORF">DHEL01_v202686</name>
</gene>
<evidence type="ECO:0000259" key="2">
    <source>
        <dbReference type="Pfam" id="PF20150"/>
    </source>
</evidence>
<reference evidence="3" key="1">
    <citation type="submission" date="2017-09" db="EMBL/GenBank/DDBJ databases">
        <title>Polyketide synthases of a Diaporthe helianthi virulent isolate.</title>
        <authorList>
            <person name="Baroncelli R."/>
        </authorList>
    </citation>
    <scope>NUCLEOTIDE SEQUENCE [LARGE SCALE GENOMIC DNA]</scope>
    <source>
        <strain evidence="3">7/96</strain>
    </source>
</reference>
<dbReference type="AlphaFoldDB" id="A0A2P5I8U2"/>
<proteinExistence type="predicted"/>
<dbReference type="OrthoDB" id="5232589at2759"/>
<name>A0A2P5I8U2_DIAHE</name>
<evidence type="ECO:0000313" key="3">
    <source>
        <dbReference type="EMBL" id="POS78916.1"/>
    </source>
</evidence>
<keyword evidence="4" id="KW-1185">Reference proteome</keyword>
<comment type="caution">
    <text evidence="3">The sequence shown here is derived from an EMBL/GenBank/DDBJ whole genome shotgun (WGS) entry which is preliminary data.</text>
</comment>
<feature type="region of interest" description="Disordered" evidence="1">
    <location>
        <begin position="1"/>
        <end position="57"/>
    </location>
</feature>
<evidence type="ECO:0000313" key="4">
    <source>
        <dbReference type="Proteomes" id="UP000094444"/>
    </source>
</evidence>
<organism evidence="3 4">
    <name type="scientific">Diaporthe helianthi</name>
    <dbReference type="NCBI Taxonomy" id="158607"/>
    <lineage>
        <taxon>Eukaryota</taxon>
        <taxon>Fungi</taxon>
        <taxon>Dikarya</taxon>
        <taxon>Ascomycota</taxon>
        <taxon>Pezizomycotina</taxon>
        <taxon>Sordariomycetes</taxon>
        <taxon>Sordariomycetidae</taxon>
        <taxon>Diaporthales</taxon>
        <taxon>Diaporthaceae</taxon>
        <taxon>Diaporthe</taxon>
    </lineage>
</organism>
<dbReference type="Pfam" id="PF20150">
    <property type="entry name" value="2EXR"/>
    <property type="match status" value="1"/>
</dbReference>
<accession>A0A2P5I8U2</accession>
<sequence>MANDTNATAAAFSEAHANGRTHDGNCDVSTRHADKMDQPPAAVERSAATSTKTPTDTDDGEIVFKQFKNLPIEVRSMIWKLAAHNAKPCGVYSFECAITRMPTGTASPEQQDLADEVEMSLYNYKVNDKDPLALLDLHRLGPKALTLTPSANVANMTRNIRALFASCPEARRELMCDPRLSSSFEFDYSKFEFGFSTRPKCHSGTIRPFCYDTDWVSMEGLDRVRLVEEDAELPSTRCTPDLSRIQHLAVPFASDCTPGLPRRSVWRRLAGLRSIGLYAPSFWITDVPFYDGMIPPEERVFLRGFPVSACGTVSGPTMSNRDRGYLCAIRQLRHVLTVVVGRAKTKKSEPLRSGACDFAGLKFAVLVHADSQEGMELTRFREDGGHLQNVDLNGLGEIGQLLESLQKLG</sequence>
<feature type="domain" description="2EXR" evidence="2">
    <location>
        <begin position="64"/>
        <end position="214"/>
    </location>
</feature>
<evidence type="ECO:0000256" key="1">
    <source>
        <dbReference type="SAM" id="MobiDB-lite"/>
    </source>
</evidence>
<dbReference type="InterPro" id="IPR045518">
    <property type="entry name" value="2EXR"/>
</dbReference>
<dbReference type="InParanoid" id="A0A2P5I8U2"/>
<protein>
    <recommendedName>
        <fullName evidence="2">2EXR domain-containing protein</fullName>
    </recommendedName>
</protein>
<dbReference type="Proteomes" id="UP000094444">
    <property type="component" value="Unassembled WGS sequence"/>
</dbReference>
<dbReference type="EMBL" id="MAVT02000150">
    <property type="protein sequence ID" value="POS78916.1"/>
    <property type="molecule type" value="Genomic_DNA"/>
</dbReference>
<feature type="compositionally biased region" description="Basic and acidic residues" evidence="1">
    <location>
        <begin position="20"/>
        <end position="37"/>
    </location>
</feature>